<name>A0ABD6EVT4_9BILA</name>
<evidence type="ECO:0000313" key="2">
    <source>
        <dbReference type="EMBL" id="MFH4981163.1"/>
    </source>
</evidence>
<dbReference type="PANTHER" id="PTHR47324:SF1">
    <property type="entry name" value="EGF-LIKE DOMAIN-CONTAINING PROTEIN-RELATED"/>
    <property type="match status" value="1"/>
</dbReference>
<feature type="domain" description="Irg-7-like Ig-like" evidence="1">
    <location>
        <begin position="251"/>
        <end position="341"/>
    </location>
</feature>
<dbReference type="Pfam" id="PF24415">
    <property type="entry name" value="Ig_Irg-7"/>
    <property type="match status" value="1"/>
</dbReference>
<evidence type="ECO:0000313" key="3">
    <source>
        <dbReference type="Proteomes" id="UP001608902"/>
    </source>
</evidence>
<evidence type="ECO:0000259" key="1">
    <source>
        <dbReference type="Pfam" id="PF24415"/>
    </source>
</evidence>
<protein>
    <recommendedName>
        <fullName evidence="1">Irg-7-like Ig-like domain-containing protein</fullName>
    </recommendedName>
</protein>
<sequence length="344" mass="38293">MRKRSTTIPEEFQEMVEHFARHSNKLTNQTGCEAPMFGGVLNALSDLEDGAPESMVWIVSSSAPNDYKIRKKPLLRRIAVTRAKVYHILTNSTKCKMNLYNEGVNLLRELIVSGGGNQFIVKSKDVGKFMASYIPTLRSSKLISSVPCNNTSTICDVPLTTGGAISKLYITNDNQYGKVDLYDTKGERAPSDEIYNDGRNEITAVEVHETNYVLRINSSVRHHVQVHGTSPIGVTSAFLVNRFGRINLSDDNITHIPYTEENNTVVFHVIGNETDTLLKSVTLHDSQNGNDTTFDLFTRENCTFEYFSGPITCGSNNQVMTVFGLDSEGKPFHRYGGLMCCDLV</sequence>
<comment type="caution">
    <text evidence="2">The sequence shown here is derived from an EMBL/GenBank/DDBJ whole genome shotgun (WGS) entry which is preliminary data.</text>
</comment>
<dbReference type="EMBL" id="JBGFUD010006713">
    <property type="protein sequence ID" value="MFH4981163.1"/>
    <property type="molecule type" value="Genomic_DNA"/>
</dbReference>
<dbReference type="PANTHER" id="PTHR47324">
    <property type="entry name" value="PROTEIN IRG-7-RELATED"/>
    <property type="match status" value="1"/>
</dbReference>
<dbReference type="InterPro" id="IPR057085">
    <property type="entry name" value="Ig_Irg-7"/>
</dbReference>
<organism evidence="2 3">
    <name type="scientific">Gnathostoma spinigerum</name>
    <dbReference type="NCBI Taxonomy" id="75299"/>
    <lineage>
        <taxon>Eukaryota</taxon>
        <taxon>Metazoa</taxon>
        <taxon>Ecdysozoa</taxon>
        <taxon>Nematoda</taxon>
        <taxon>Chromadorea</taxon>
        <taxon>Rhabditida</taxon>
        <taxon>Spirurina</taxon>
        <taxon>Gnathostomatomorpha</taxon>
        <taxon>Gnathostomatoidea</taxon>
        <taxon>Gnathostomatidae</taxon>
        <taxon>Gnathostoma</taxon>
    </lineage>
</organism>
<dbReference type="Proteomes" id="UP001608902">
    <property type="component" value="Unassembled WGS sequence"/>
</dbReference>
<proteinExistence type="predicted"/>
<gene>
    <name evidence="2" type="ORF">AB6A40_007872</name>
</gene>
<dbReference type="InterPro" id="IPR053295">
    <property type="entry name" value="Innate_immunity_reg"/>
</dbReference>
<accession>A0ABD6EVT4</accession>
<reference evidence="2 3" key="1">
    <citation type="submission" date="2024-08" db="EMBL/GenBank/DDBJ databases">
        <title>Gnathostoma spinigerum genome.</title>
        <authorList>
            <person name="Gonzalez-Bertolin B."/>
            <person name="Monzon S."/>
            <person name="Zaballos A."/>
            <person name="Jimenez P."/>
            <person name="Dekumyoy P."/>
            <person name="Varona S."/>
            <person name="Cuesta I."/>
            <person name="Sumanam S."/>
            <person name="Adisakwattana P."/>
            <person name="Gasser R.B."/>
            <person name="Hernandez-Gonzalez A."/>
            <person name="Young N.D."/>
            <person name="Perteguer M.J."/>
        </authorList>
    </citation>
    <scope>NUCLEOTIDE SEQUENCE [LARGE SCALE GENOMIC DNA]</scope>
    <source>
        <strain evidence="2">AL3</strain>
        <tissue evidence="2">Liver</tissue>
    </source>
</reference>
<dbReference type="AlphaFoldDB" id="A0ABD6EVT4"/>
<keyword evidence="3" id="KW-1185">Reference proteome</keyword>